<keyword evidence="1" id="KW-1133">Transmembrane helix</keyword>
<proteinExistence type="predicted"/>
<dbReference type="RefSeq" id="WP_203692609.1">
    <property type="nucleotide sequence ID" value="NZ_BAAALC010000015.1"/>
</dbReference>
<protein>
    <recommendedName>
        <fullName evidence="4">DUF2269 domain-containing protein</fullName>
    </recommendedName>
</protein>
<comment type="caution">
    <text evidence="2">The sequence shown here is derived from an EMBL/GenBank/DDBJ whole genome shotgun (WGS) entry which is preliminary data.</text>
</comment>
<organism evidence="2 3">
    <name type="scientific">Catellatospora coxensis</name>
    <dbReference type="NCBI Taxonomy" id="310354"/>
    <lineage>
        <taxon>Bacteria</taxon>
        <taxon>Bacillati</taxon>
        <taxon>Actinomycetota</taxon>
        <taxon>Actinomycetes</taxon>
        <taxon>Micromonosporales</taxon>
        <taxon>Micromonosporaceae</taxon>
        <taxon>Catellatospora</taxon>
    </lineage>
</organism>
<dbReference type="EMBL" id="BONI01000021">
    <property type="protein sequence ID" value="GIG06227.1"/>
    <property type="molecule type" value="Genomic_DNA"/>
</dbReference>
<feature type="transmembrane region" description="Helical" evidence="1">
    <location>
        <begin position="131"/>
        <end position="151"/>
    </location>
</feature>
<feature type="transmembrane region" description="Helical" evidence="1">
    <location>
        <begin position="83"/>
        <end position="102"/>
    </location>
</feature>
<evidence type="ECO:0000313" key="2">
    <source>
        <dbReference type="EMBL" id="GIG06227.1"/>
    </source>
</evidence>
<keyword evidence="1" id="KW-0472">Membrane</keyword>
<dbReference type="AlphaFoldDB" id="A0A8J3P748"/>
<evidence type="ECO:0000313" key="3">
    <source>
        <dbReference type="Proteomes" id="UP000630887"/>
    </source>
</evidence>
<keyword evidence="1" id="KW-0812">Transmembrane</keyword>
<sequence length="175" mass="18024">MPPRLRKTALVAHVSTSIGWLGAVAAFLAIAVAGLTTTDGDRAHALYLAGDLVTRTVIVPLAVASCATGLLQSLGTSWGLVRHWWIIAKLVLALPATGLLLLHTGPIAQLADPANTTALAAGDLRGMQTQLLADAAAAIVVLLIATALAVFKPRGRTVRGHRMALLAGVRPPAQS</sequence>
<evidence type="ECO:0000256" key="1">
    <source>
        <dbReference type="SAM" id="Phobius"/>
    </source>
</evidence>
<name>A0A8J3P748_9ACTN</name>
<evidence type="ECO:0008006" key="4">
    <source>
        <dbReference type="Google" id="ProtNLM"/>
    </source>
</evidence>
<feature type="transmembrane region" description="Helical" evidence="1">
    <location>
        <begin position="12"/>
        <end position="32"/>
    </location>
</feature>
<dbReference type="Proteomes" id="UP000630887">
    <property type="component" value="Unassembled WGS sequence"/>
</dbReference>
<gene>
    <name evidence="2" type="ORF">Cco03nite_29270</name>
</gene>
<feature type="transmembrane region" description="Helical" evidence="1">
    <location>
        <begin position="52"/>
        <end position="71"/>
    </location>
</feature>
<reference evidence="2 3" key="1">
    <citation type="submission" date="2021-01" db="EMBL/GenBank/DDBJ databases">
        <title>Whole genome shotgun sequence of Catellatospora coxensis NBRC 107359.</title>
        <authorList>
            <person name="Komaki H."/>
            <person name="Tamura T."/>
        </authorList>
    </citation>
    <scope>NUCLEOTIDE SEQUENCE [LARGE SCALE GENOMIC DNA]</scope>
    <source>
        <strain evidence="2 3">NBRC 107359</strain>
    </source>
</reference>
<keyword evidence="3" id="KW-1185">Reference proteome</keyword>
<accession>A0A8J3P748</accession>